<name>A0A0P0N473_9CREN</name>
<dbReference type="NCBIfam" id="TIGR00135">
    <property type="entry name" value="gatC"/>
    <property type="match status" value="1"/>
</dbReference>
<proteinExistence type="inferred from homology"/>
<keyword evidence="6" id="KW-1185">Reference proteome</keyword>
<keyword evidence="1" id="KW-0547">Nucleotide-binding</keyword>
<dbReference type="GO" id="GO:0016740">
    <property type="term" value="F:transferase activity"/>
    <property type="evidence" value="ECO:0007669"/>
    <property type="project" value="UniProtKB-KW"/>
</dbReference>
<feature type="coiled-coil region" evidence="2">
    <location>
        <begin position="16"/>
        <end position="43"/>
    </location>
</feature>
<dbReference type="Proteomes" id="UP000058613">
    <property type="component" value="Chromosome"/>
</dbReference>
<dbReference type="Proteomes" id="UP000196694">
    <property type="component" value="Unassembled WGS sequence"/>
</dbReference>
<evidence type="ECO:0000313" key="3">
    <source>
        <dbReference type="EMBL" id="ALL01237.1"/>
    </source>
</evidence>
<dbReference type="EC" id="6.3.5.-" evidence="1"/>
<comment type="catalytic activity">
    <reaction evidence="1">
        <text>L-glutamyl-tRNA(Gln) + L-glutamine + ATP + H2O = L-glutaminyl-tRNA(Gln) + L-glutamate + ADP + phosphate + H(+)</text>
        <dbReference type="Rhea" id="RHEA:17521"/>
        <dbReference type="Rhea" id="RHEA-COMP:9681"/>
        <dbReference type="Rhea" id="RHEA-COMP:9684"/>
        <dbReference type="ChEBI" id="CHEBI:15377"/>
        <dbReference type="ChEBI" id="CHEBI:15378"/>
        <dbReference type="ChEBI" id="CHEBI:29985"/>
        <dbReference type="ChEBI" id="CHEBI:30616"/>
        <dbReference type="ChEBI" id="CHEBI:43474"/>
        <dbReference type="ChEBI" id="CHEBI:58359"/>
        <dbReference type="ChEBI" id="CHEBI:78520"/>
        <dbReference type="ChEBI" id="CHEBI:78521"/>
        <dbReference type="ChEBI" id="CHEBI:456216"/>
    </reaction>
</comment>
<comment type="function">
    <text evidence="1">Allows the formation of correctly charged Asn-tRNA(Asn) or Gln-tRNA(Gln) through the transamidation of misacylated Asp-tRNA(Asn) or Glu-tRNA(Gln) in organisms which lack either or both of asparaginyl-tRNA or glutaminyl-tRNA synthetases. The reaction takes place in the presence of glutamine and ATP through an activated phospho-Asp-tRNA(Asn) or phospho-Glu-tRNA(Gln).</text>
</comment>
<protein>
    <recommendedName>
        <fullName evidence="1">Aspartyl/glutamyl-tRNA(Asn/Gln) amidotransferase subunit C</fullName>
        <shortName evidence="1">Asp/Glu-ADT subunit C</shortName>
        <ecNumber evidence="1">6.3.5.-</ecNumber>
    </recommendedName>
</protein>
<dbReference type="EMBL" id="CP013011">
    <property type="protein sequence ID" value="ALL01237.1"/>
    <property type="molecule type" value="Genomic_DNA"/>
</dbReference>
<evidence type="ECO:0000256" key="2">
    <source>
        <dbReference type="SAM" id="Coils"/>
    </source>
</evidence>
<dbReference type="AlphaFoldDB" id="A0A0P0N473"/>
<dbReference type="GO" id="GO:0005524">
    <property type="term" value="F:ATP binding"/>
    <property type="evidence" value="ECO:0007669"/>
    <property type="project" value="UniProtKB-KW"/>
</dbReference>
<comment type="catalytic activity">
    <reaction evidence="1">
        <text>L-aspartyl-tRNA(Asn) + L-glutamine + ATP + H2O = L-asparaginyl-tRNA(Asn) + L-glutamate + ADP + phosphate + 2 H(+)</text>
        <dbReference type="Rhea" id="RHEA:14513"/>
        <dbReference type="Rhea" id="RHEA-COMP:9674"/>
        <dbReference type="Rhea" id="RHEA-COMP:9677"/>
        <dbReference type="ChEBI" id="CHEBI:15377"/>
        <dbReference type="ChEBI" id="CHEBI:15378"/>
        <dbReference type="ChEBI" id="CHEBI:29985"/>
        <dbReference type="ChEBI" id="CHEBI:30616"/>
        <dbReference type="ChEBI" id="CHEBI:43474"/>
        <dbReference type="ChEBI" id="CHEBI:58359"/>
        <dbReference type="ChEBI" id="CHEBI:78515"/>
        <dbReference type="ChEBI" id="CHEBI:78516"/>
        <dbReference type="ChEBI" id="CHEBI:456216"/>
    </reaction>
</comment>
<dbReference type="EMBL" id="NCQP01000001">
    <property type="protein sequence ID" value="OWJ55688.1"/>
    <property type="molecule type" value="Genomic_DNA"/>
</dbReference>
<dbReference type="PANTHER" id="PTHR15004">
    <property type="entry name" value="GLUTAMYL-TRNA(GLN) AMIDOTRANSFERASE SUBUNIT C, MITOCHONDRIAL"/>
    <property type="match status" value="1"/>
</dbReference>
<dbReference type="GO" id="GO:0070681">
    <property type="term" value="P:glutaminyl-tRNAGln biosynthesis via transamidation"/>
    <property type="evidence" value="ECO:0007669"/>
    <property type="project" value="TreeGrafter"/>
</dbReference>
<accession>A0A0P0N473</accession>
<dbReference type="STRING" id="1273541.Pyrde_1189"/>
<reference evidence="3 5" key="1">
    <citation type="submission" date="2015-10" db="EMBL/GenBank/DDBJ databases">
        <title>Complete genome sequence of hyperthermophilic archaeon Pyrodictium delaneyi Su06.</title>
        <authorList>
            <person name="Jung J.-H."/>
            <person name="Lin J."/>
            <person name="Holden J.F."/>
            <person name="Park C.-S."/>
        </authorList>
    </citation>
    <scope>NUCLEOTIDE SEQUENCE [LARGE SCALE GENOMIC DNA]</scope>
    <source>
        <strain evidence="3 5">Su06</strain>
    </source>
</reference>
<keyword evidence="1" id="KW-0067">ATP-binding</keyword>
<comment type="subunit">
    <text evidence="1">Heterotrimer of A, B and C subunits.</text>
</comment>
<dbReference type="KEGG" id="pdl:Pyrde_1189"/>
<sequence>MRENIDVKHLAWLSRISLDDEEAKELEKRIVKARRLIDTLLEAELEGVEPLYHAVDKEGLLRPDNPSRGLDREDALLNAAKTEKGFIVAPRTVEEE</sequence>
<dbReference type="PANTHER" id="PTHR15004:SF0">
    <property type="entry name" value="GLUTAMYL-TRNA(GLN) AMIDOTRANSFERASE SUBUNIT C, MITOCHONDRIAL"/>
    <property type="match status" value="1"/>
</dbReference>
<dbReference type="OrthoDB" id="15210at2157"/>
<keyword evidence="2" id="KW-0175">Coiled coil</keyword>
<dbReference type="RefSeq" id="WP_055409073.1">
    <property type="nucleotide sequence ID" value="NZ_CP013011.1"/>
</dbReference>
<dbReference type="GO" id="GO:0006450">
    <property type="term" value="P:regulation of translational fidelity"/>
    <property type="evidence" value="ECO:0007669"/>
    <property type="project" value="InterPro"/>
</dbReference>
<dbReference type="InterPro" id="IPR003837">
    <property type="entry name" value="GatC"/>
</dbReference>
<dbReference type="GO" id="GO:0006412">
    <property type="term" value="P:translation"/>
    <property type="evidence" value="ECO:0007669"/>
    <property type="project" value="UniProtKB-UniRule"/>
</dbReference>
<keyword evidence="1" id="KW-0436">Ligase</keyword>
<dbReference type="GO" id="GO:0050567">
    <property type="term" value="F:glutaminyl-tRNA synthase (glutamine-hydrolyzing) activity"/>
    <property type="evidence" value="ECO:0007669"/>
    <property type="project" value="UniProtKB-UniRule"/>
</dbReference>
<dbReference type="Gene3D" id="1.10.20.60">
    <property type="entry name" value="Glu-tRNAGln amidotransferase C subunit, N-terminal domain"/>
    <property type="match status" value="1"/>
</dbReference>
<dbReference type="HAMAP" id="MF_00122">
    <property type="entry name" value="GatC"/>
    <property type="match status" value="1"/>
</dbReference>
<dbReference type="Pfam" id="PF02686">
    <property type="entry name" value="GatC"/>
    <property type="match status" value="1"/>
</dbReference>
<evidence type="ECO:0000256" key="1">
    <source>
        <dbReference type="HAMAP-Rule" id="MF_00122"/>
    </source>
</evidence>
<keyword evidence="1" id="KW-0648">Protein biosynthesis</keyword>
<gene>
    <name evidence="1" type="primary">gatC</name>
    <name evidence="4" type="ORF">Pdsh_02595</name>
    <name evidence="3" type="ORF">Pyrde_1189</name>
</gene>
<comment type="similarity">
    <text evidence="1">Belongs to the GatC family.</text>
</comment>
<keyword evidence="3" id="KW-0808">Transferase</keyword>
<dbReference type="GeneID" id="26099528"/>
<evidence type="ECO:0000313" key="6">
    <source>
        <dbReference type="Proteomes" id="UP000196694"/>
    </source>
</evidence>
<dbReference type="InterPro" id="IPR036113">
    <property type="entry name" value="Asp/Glu-ADT_sf_sub_c"/>
</dbReference>
<evidence type="ECO:0000313" key="4">
    <source>
        <dbReference type="EMBL" id="OWJ55688.1"/>
    </source>
</evidence>
<organism evidence="3 5">
    <name type="scientific">Pyrodictium delaneyi</name>
    <dbReference type="NCBI Taxonomy" id="1273541"/>
    <lineage>
        <taxon>Archaea</taxon>
        <taxon>Thermoproteota</taxon>
        <taxon>Thermoprotei</taxon>
        <taxon>Desulfurococcales</taxon>
        <taxon>Pyrodictiaceae</taxon>
        <taxon>Pyrodictium</taxon>
    </lineage>
</organism>
<reference evidence="4 6" key="2">
    <citation type="submission" date="2017-05" db="EMBL/GenBank/DDBJ databases">
        <title>The draft genome of the hyperthermophilic archaeon 'Pyrodictium delaneyi strain Hulk', an iron and nitrate reducer, reveals the capacity for sulfate reduction.</title>
        <authorList>
            <person name="Demey L.M."/>
            <person name="Miller C."/>
            <person name="Manzella M."/>
            <person name="Reguera G."/>
            <person name="Kashefi K."/>
        </authorList>
    </citation>
    <scope>NUCLEOTIDE SEQUENCE [LARGE SCALE GENOMIC DNA]</scope>
    <source>
        <strain evidence="4 6">Hulk</strain>
    </source>
</reference>
<evidence type="ECO:0000313" key="5">
    <source>
        <dbReference type="Proteomes" id="UP000058613"/>
    </source>
</evidence>
<dbReference type="SUPFAM" id="SSF141000">
    <property type="entry name" value="Glu-tRNAGln amidotransferase C subunit"/>
    <property type="match status" value="1"/>
</dbReference>